<evidence type="ECO:0000313" key="2">
    <source>
        <dbReference type="Proteomes" id="UP001153332"/>
    </source>
</evidence>
<sequence length="278" mass="32206">MYCSPEEISQALEKFRAYRIAANRPVLEKIIPVIEATQPPNPSDGRDYQKLRKEFLEDVLQSGPLDIDKPSELLERWDDFKYIVDGTAVDPDEARRTTRRNAFFSAVETGLEEKSPEGVRESINAPPELRLLAEQVDAVWGPGLAEWMCMFHGEFFNLYDDRRVNSPEIQRDVPYGPIFDDAETCEEFETAIGFQLGDGMELECWAILSRHRDHSDQPWEWRYMINCFEHGFRVFDTIPDTLSCFASLREPGESGMDYWDSIIGDRVYEHLRVGSYRS</sequence>
<proteinExistence type="predicted"/>
<dbReference type="EMBL" id="JAPUUL010003759">
    <property type="protein sequence ID" value="KAJ8121669.1"/>
    <property type="molecule type" value="Genomic_DNA"/>
</dbReference>
<evidence type="ECO:0000313" key="1">
    <source>
        <dbReference type="EMBL" id="KAJ8121669.1"/>
    </source>
</evidence>
<organism evidence="1 2">
    <name type="scientific">Lasiodiplodia mahajangana</name>
    <dbReference type="NCBI Taxonomy" id="1108764"/>
    <lineage>
        <taxon>Eukaryota</taxon>
        <taxon>Fungi</taxon>
        <taxon>Dikarya</taxon>
        <taxon>Ascomycota</taxon>
        <taxon>Pezizomycotina</taxon>
        <taxon>Dothideomycetes</taxon>
        <taxon>Dothideomycetes incertae sedis</taxon>
        <taxon>Botryosphaeriales</taxon>
        <taxon>Botryosphaeriaceae</taxon>
        <taxon>Lasiodiplodia</taxon>
    </lineage>
</organism>
<comment type="caution">
    <text evidence="1">The sequence shown here is derived from an EMBL/GenBank/DDBJ whole genome shotgun (WGS) entry which is preliminary data.</text>
</comment>
<reference evidence="1" key="1">
    <citation type="submission" date="2022-12" db="EMBL/GenBank/DDBJ databases">
        <title>Genome Sequence of Lasiodiplodia mahajangana.</title>
        <authorList>
            <person name="Buettner E."/>
        </authorList>
    </citation>
    <scope>NUCLEOTIDE SEQUENCE</scope>
    <source>
        <strain evidence="1">VT137</strain>
    </source>
</reference>
<gene>
    <name evidence="1" type="ORF">O1611_g10039</name>
</gene>
<dbReference type="Proteomes" id="UP001153332">
    <property type="component" value="Unassembled WGS sequence"/>
</dbReference>
<accession>A0ACC2J2I3</accession>
<protein>
    <submittedName>
        <fullName evidence="1">Uncharacterized protein</fullName>
    </submittedName>
</protein>
<name>A0ACC2J2I3_9PEZI</name>
<keyword evidence="2" id="KW-1185">Reference proteome</keyword>